<evidence type="ECO:0000256" key="1">
    <source>
        <dbReference type="SAM" id="Phobius"/>
    </source>
</evidence>
<dbReference type="Proteomes" id="UP000243297">
    <property type="component" value="Unassembled WGS sequence"/>
</dbReference>
<gene>
    <name evidence="2" type="ORF">SAMN02745191_0113</name>
</gene>
<name>A0A1T4JVJ3_9FIRM</name>
<accession>A0A1T4JVJ3</accession>
<feature type="transmembrane region" description="Helical" evidence="1">
    <location>
        <begin position="83"/>
        <end position="100"/>
    </location>
</feature>
<feature type="transmembrane region" description="Helical" evidence="1">
    <location>
        <begin position="256"/>
        <end position="276"/>
    </location>
</feature>
<reference evidence="3" key="1">
    <citation type="submission" date="2017-02" db="EMBL/GenBank/DDBJ databases">
        <authorList>
            <person name="Varghese N."/>
            <person name="Submissions S."/>
        </authorList>
    </citation>
    <scope>NUCLEOTIDE SEQUENCE [LARGE SCALE GENOMIC DNA]</scope>
    <source>
        <strain evidence="3">ATCC 25662</strain>
    </source>
</reference>
<protein>
    <submittedName>
        <fullName evidence="2">Uncharacterized protein</fullName>
    </submittedName>
</protein>
<evidence type="ECO:0000313" key="3">
    <source>
        <dbReference type="Proteomes" id="UP000243297"/>
    </source>
</evidence>
<keyword evidence="1" id="KW-0472">Membrane</keyword>
<dbReference type="AlphaFoldDB" id="A0A1T4JVJ3"/>
<dbReference type="EMBL" id="FUWY01000001">
    <property type="protein sequence ID" value="SJZ34173.1"/>
    <property type="molecule type" value="Genomic_DNA"/>
</dbReference>
<keyword evidence="3" id="KW-1185">Reference proteome</keyword>
<keyword evidence="1" id="KW-0812">Transmembrane</keyword>
<evidence type="ECO:0000313" key="2">
    <source>
        <dbReference type="EMBL" id="SJZ34173.1"/>
    </source>
</evidence>
<proteinExistence type="predicted"/>
<sequence length="287" mass="33856">MILLCLYFILLFLLNNSFKENKEVKTIKKQFVESLNSYTYSGINKKLNEFNMNYSLSNYMKHSSLLFITLGLLCYSTTKSLRITLLITLLYLVAIPFVVYQKKRQLFKINLITSIFIYTQSILMYLREDKTVVDILRECEESNNNFLRRDLKEVNQYILKTTDVLTGLESLENKYTYSIVINAHIILKHKLIDGIVNQNLIDYLYTNIENYEIAFNEYINKRRSNNYLFYLILGLNAFGVYSLTNFITLQSNNQNSVMQAVLTLYYILNLITIIIYENWCTNTLVLE</sequence>
<keyword evidence="1" id="KW-1133">Transmembrane helix</keyword>
<organism evidence="2 3">
    <name type="scientific">Anaerorhabdus furcosa</name>
    <dbReference type="NCBI Taxonomy" id="118967"/>
    <lineage>
        <taxon>Bacteria</taxon>
        <taxon>Bacillati</taxon>
        <taxon>Bacillota</taxon>
        <taxon>Erysipelotrichia</taxon>
        <taxon>Erysipelotrichales</taxon>
        <taxon>Erysipelotrichaceae</taxon>
        <taxon>Anaerorhabdus</taxon>
    </lineage>
</organism>
<feature type="transmembrane region" description="Helical" evidence="1">
    <location>
        <begin position="227"/>
        <end position="244"/>
    </location>
</feature>
<dbReference type="STRING" id="118967.SAMN02745191_0113"/>